<protein>
    <submittedName>
        <fullName evidence="2">Phosphotransferase</fullName>
    </submittedName>
</protein>
<dbReference type="RefSeq" id="WP_263158384.1">
    <property type="nucleotide sequence ID" value="NZ_CP083803.1"/>
</dbReference>
<proteinExistence type="predicted"/>
<dbReference type="InterPro" id="IPR002575">
    <property type="entry name" value="Aminoglycoside_PTrfase"/>
</dbReference>
<evidence type="ECO:0000259" key="1">
    <source>
        <dbReference type="Pfam" id="PF01636"/>
    </source>
</evidence>
<evidence type="ECO:0000313" key="2">
    <source>
        <dbReference type="EMBL" id="UXZ43984.1"/>
    </source>
</evidence>
<name>A0AAJ5MJA1_9PSED</name>
<gene>
    <name evidence="2" type="ORF">K7K07_18135</name>
</gene>
<accession>A0AAJ5MJA1</accession>
<dbReference type="SUPFAM" id="SSF56112">
    <property type="entry name" value="Protein kinase-like (PK-like)"/>
    <property type="match status" value="1"/>
</dbReference>
<evidence type="ECO:0000313" key="3">
    <source>
        <dbReference type="Proteomes" id="UP001209279"/>
    </source>
</evidence>
<dbReference type="Proteomes" id="UP001209279">
    <property type="component" value="Chromosome"/>
</dbReference>
<reference evidence="2" key="1">
    <citation type="submission" date="2021-08" db="EMBL/GenBank/DDBJ databases">
        <authorList>
            <person name="Yaryura P.M."/>
            <person name="Bianco M.I."/>
            <person name="Morais C."/>
            <person name="Setubal J.C."/>
        </authorList>
    </citation>
    <scope>NUCLEOTIDE SEQUENCE</scope>
    <source>
        <strain evidence="2">AP1</strain>
    </source>
</reference>
<dbReference type="Gene3D" id="3.30.200.20">
    <property type="entry name" value="Phosphorylase Kinase, domain 1"/>
    <property type="match status" value="1"/>
</dbReference>
<dbReference type="EMBL" id="CP083803">
    <property type="protein sequence ID" value="UXZ43984.1"/>
    <property type="molecule type" value="Genomic_DNA"/>
</dbReference>
<feature type="domain" description="Aminoglycoside phosphotransferase" evidence="1">
    <location>
        <begin position="41"/>
        <end position="265"/>
    </location>
</feature>
<dbReference type="AlphaFoldDB" id="A0AAJ5MJA1"/>
<organism evidence="2 3">
    <name type="scientific">Pseudomonas soli</name>
    <dbReference type="NCBI Taxonomy" id="1306993"/>
    <lineage>
        <taxon>Bacteria</taxon>
        <taxon>Pseudomonadati</taxon>
        <taxon>Pseudomonadota</taxon>
        <taxon>Gammaproteobacteria</taxon>
        <taxon>Pseudomonadales</taxon>
        <taxon>Pseudomonadaceae</taxon>
        <taxon>Pseudomonas</taxon>
    </lineage>
</organism>
<sequence>MKWHQCPHSSNAAAEEWARRQLLHQWIDLALQRYGFAAQNLQLITGEASHRRYYRVWSAKRRKAFVIMDAVPSLEDNVAFVTIANLLASARVRVPAIYEWDKANGFLLLEDVGTETLLHLNLRARSETVRPYYFQAVDTLIDMQLNAQASELATFSSETMRAELDLFTDWYLARHLKTKLTSKQQRELSSFFDLIAERNHMPKQVFVHRDFRPGNLAISEDGNTMAVLDFQDATKGPLTYDLVSLLWDAFHCWDTQFTQQIVSYYWVTAIRKGLPVPSTLTAFDTSLYWTRLQRHVRVIGIFTRLALRDGKKKYLGEIARFNKYIISSTTTKDSARPLLQLLDSINTY</sequence>
<dbReference type="Pfam" id="PF01636">
    <property type="entry name" value="APH"/>
    <property type="match status" value="1"/>
</dbReference>
<dbReference type="Gene3D" id="3.90.1200.10">
    <property type="match status" value="1"/>
</dbReference>
<dbReference type="InterPro" id="IPR011009">
    <property type="entry name" value="Kinase-like_dom_sf"/>
</dbReference>